<sequence length="178" mass="20456">MVGGALLDVYAKLWFLDLACELFWNLDEKDIMGQYGLVFLIIRVFIRLEVLNNEWVSWYPKTLQSCKLWLHSRLVFGKFPCQHGLNALIGMYAKCGVADYVPMVFKGSGCIVFMDSHYDYFGQIGQFEEVLWLFRDMLLSSKSTKPTNCLYCLGLYKLEALSRGEHVHGYAIKVPSLS</sequence>
<evidence type="ECO:0000313" key="2">
    <source>
        <dbReference type="Proteomes" id="UP000237105"/>
    </source>
</evidence>
<proteinExistence type="predicted"/>
<dbReference type="Pfam" id="PF01535">
    <property type="entry name" value="PPR"/>
    <property type="match status" value="1"/>
</dbReference>
<organism evidence="1 2">
    <name type="scientific">Parasponia andersonii</name>
    <name type="common">Sponia andersonii</name>
    <dbReference type="NCBI Taxonomy" id="3476"/>
    <lineage>
        <taxon>Eukaryota</taxon>
        <taxon>Viridiplantae</taxon>
        <taxon>Streptophyta</taxon>
        <taxon>Embryophyta</taxon>
        <taxon>Tracheophyta</taxon>
        <taxon>Spermatophyta</taxon>
        <taxon>Magnoliopsida</taxon>
        <taxon>eudicotyledons</taxon>
        <taxon>Gunneridae</taxon>
        <taxon>Pentapetalae</taxon>
        <taxon>rosids</taxon>
        <taxon>fabids</taxon>
        <taxon>Rosales</taxon>
        <taxon>Cannabaceae</taxon>
        <taxon>Parasponia</taxon>
    </lineage>
</organism>
<dbReference type="OrthoDB" id="1284223at2759"/>
<name>A0A2P5BBW0_PARAD</name>
<dbReference type="InterPro" id="IPR002885">
    <property type="entry name" value="PPR_rpt"/>
</dbReference>
<gene>
    <name evidence="1" type="ORF">PanWU01x14_252790</name>
</gene>
<reference evidence="2" key="1">
    <citation type="submission" date="2016-06" db="EMBL/GenBank/DDBJ databases">
        <title>Parallel loss of symbiosis genes in relatives of nitrogen-fixing non-legume Parasponia.</title>
        <authorList>
            <person name="Van Velzen R."/>
            <person name="Holmer R."/>
            <person name="Bu F."/>
            <person name="Rutten L."/>
            <person name="Van Zeijl A."/>
            <person name="Liu W."/>
            <person name="Santuari L."/>
            <person name="Cao Q."/>
            <person name="Sharma T."/>
            <person name="Shen D."/>
            <person name="Roswanjaya Y."/>
            <person name="Wardhani T."/>
            <person name="Kalhor M.S."/>
            <person name="Jansen J."/>
            <person name="Van den Hoogen J."/>
            <person name="Gungor B."/>
            <person name="Hartog M."/>
            <person name="Hontelez J."/>
            <person name="Verver J."/>
            <person name="Yang W.-C."/>
            <person name="Schijlen E."/>
            <person name="Repin R."/>
            <person name="Schilthuizen M."/>
            <person name="Schranz E."/>
            <person name="Heidstra R."/>
            <person name="Miyata K."/>
            <person name="Fedorova E."/>
            <person name="Kohlen W."/>
            <person name="Bisseling T."/>
            <person name="Smit S."/>
            <person name="Geurts R."/>
        </authorList>
    </citation>
    <scope>NUCLEOTIDE SEQUENCE [LARGE SCALE GENOMIC DNA]</scope>
    <source>
        <strain evidence="2">cv. WU1-14</strain>
    </source>
</reference>
<accession>A0A2P5BBW0</accession>
<keyword evidence="2" id="KW-1185">Reference proteome</keyword>
<evidence type="ECO:0000313" key="1">
    <source>
        <dbReference type="EMBL" id="PON46265.1"/>
    </source>
</evidence>
<protein>
    <submittedName>
        <fullName evidence="1">Pentatricopeptide repeat</fullName>
    </submittedName>
</protein>
<dbReference type="EMBL" id="JXTB01000315">
    <property type="protein sequence ID" value="PON46265.1"/>
    <property type="molecule type" value="Genomic_DNA"/>
</dbReference>
<comment type="caution">
    <text evidence="1">The sequence shown here is derived from an EMBL/GenBank/DDBJ whole genome shotgun (WGS) entry which is preliminary data.</text>
</comment>
<dbReference type="Proteomes" id="UP000237105">
    <property type="component" value="Unassembled WGS sequence"/>
</dbReference>
<dbReference type="AlphaFoldDB" id="A0A2P5BBW0"/>